<dbReference type="SMART" id="SM00448">
    <property type="entry name" value="REC"/>
    <property type="match status" value="1"/>
</dbReference>
<dbReference type="Gene3D" id="1.10.10.60">
    <property type="entry name" value="Homeodomain-like"/>
    <property type="match status" value="2"/>
</dbReference>
<dbReference type="InterPro" id="IPR011006">
    <property type="entry name" value="CheY-like_superfamily"/>
</dbReference>
<dbReference type="InterPro" id="IPR051552">
    <property type="entry name" value="HptR"/>
</dbReference>
<dbReference type="PRINTS" id="PR00032">
    <property type="entry name" value="HTHARAC"/>
</dbReference>
<keyword evidence="6 11" id="KW-0238">DNA-binding</keyword>
<reference evidence="12" key="1">
    <citation type="journal article" date="2019" name="Int. J. Syst. Evol. Microbiol.">
        <title>The Global Catalogue of Microorganisms (GCM) 10K type strain sequencing project: providing services to taxonomists for standard genome sequencing and annotation.</title>
        <authorList>
            <consortium name="The Broad Institute Genomics Platform"/>
            <consortium name="The Broad Institute Genome Sequencing Center for Infectious Disease"/>
            <person name="Wu L."/>
            <person name="Ma J."/>
        </authorList>
    </citation>
    <scope>NUCLEOTIDE SEQUENCE [LARGE SCALE GENOMIC DNA]</scope>
    <source>
        <strain evidence="12">CGMCC 1.15044</strain>
    </source>
</reference>
<dbReference type="Proteomes" id="UP000609323">
    <property type="component" value="Unassembled WGS sequence"/>
</dbReference>
<evidence type="ECO:0000256" key="8">
    <source>
        <dbReference type="PROSITE-ProRule" id="PRU00169"/>
    </source>
</evidence>
<keyword evidence="2" id="KW-0963">Cytoplasm</keyword>
<keyword evidence="4" id="KW-0902">Two-component regulatory system</keyword>
<dbReference type="InterPro" id="IPR018062">
    <property type="entry name" value="HTH_AraC-typ_CS"/>
</dbReference>
<name>A0ABQ1GKQ4_9BACL</name>
<dbReference type="PROSITE" id="PS01124">
    <property type="entry name" value="HTH_ARAC_FAMILY_2"/>
    <property type="match status" value="1"/>
</dbReference>
<dbReference type="Pfam" id="PF00072">
    <property type="entry name" value="Response_reg"/>
    <property type="match status" value="1"/>
</dbReference>
<gene>
    <name evidence="11" type="ORF">GCM10010917_33820</name>
</gene>
<evidence type="ECO:0000256" key="7">
    <source>
        <dbReference type="ARBA" id="ARBA00023163"/>
    </source>
</evidence>
<dbReference type="Pfam" id="PF12833">
    <property type="entry name" value="HTH_18"/>
    <property type="match status" value="1"/>
</dbReference>
<feature type="domain" description="HTH araC/xylS-type" evidence="9">
    <location>
        <begin position="156"/>
        <end position="255"/>
    </location>
</feature>
<evidence type="ECO:0000256" key="5">
    <source>
        <dbReference type="ARBA" id="ARBA00023015"/>
    </source>
</evidence>
<feature type="modified residue" description="4-aspartylphosphate" evidence="8">
    <location>
        <position position="55"/>
    </location>
</feature>
<accession>A0ABQ1GKQ4</accession>
<keyword evidence="3 8" id="KW-0597">Phosphoprotein</keyword>
<evidence type="ECO:0000256" key="4">
    <source>
        <dbReference type="ARBA" id="ARBA00023012"/>
    </source>
</evidence>
<feature type="domain" description="Response regulatory" evidence="10">
    <location>
        <begin position="3"/>
        <end position="120"/>
    </location>
</feature>
<dbReference type="CDD" id="cd17536">
    <property type="entry name" value="REC_YesN-like"/>
    <property type="match status" value="1"/>
</dbReference>
<comment type="caution">
    <text evidence="11">The sequence shown here is derived from an EMBL/GenBank/DDBJ whole genome shotgun (WGS) entry which is preliminary data.</text>
</comment>
<keyword evidence="5" id="KW-0805">Transcription regulation</keyword>
<evidence type="ECO:0000313" key="11">
    <source>
        <dbReference type="EMBL" id="GGA45741.1"/>
    </source>
</evidence>
<keyword evidence="12" id="KW-1185">Reference proteome</keyword>
<evidence type="ECO:0000256" key="6">
    <source>
        <dbReference type="ARBA" id="ARBA00023125"/>
    </source>
</evidence>
<organism evidence="11 12">
    <name type="scientific">Paenibacillus physcomitrellae</name>
    <dbReference type="NCBI Taxonomy" id="1619311"/>
    <lineage>
        <taxon>Bacteria</taxon>
        <taxon>Bacillati</taxon>
        <taxon>Bacillota</taxon>
        <taxon>Bacilli</taxon>
        <taxon>Bacillales</taxon>
        <taxon>Paenibacillaceae</taxon>
        <taxon>Paenibacillus</taxon>
    </lineage>
</organism>
<sequence length="259" mass="29622">MYKLLIVEDEELIRSGIKRFVPFEELNIAEIYEAENGEEGLVIFQEHKPDLVLLDINMPRMNGLDFAAKIKEWKPGVKIAIITGYDYYDYAVAALKLGVDDYVLKPVSRGDVFEVLGKLVQKFKDEVQQAEVLALLKELQSNGGQQEEAEPAGEKKLIAQAIGEHLANPEFSLTMLSEQIGYSPGYMSTLFKRLYNVSFQDYIAHERLERAKLQLLTSNKKIYEISEEVGFDNPNYFSSSFKKKFGMSPLQYRERIKEG</sequence>
<dbReference type="InterPro" id="IPR001789">
    <property type="entry name" value="Sig_transdc_resp-reg_receiver"/>
</dbReference>
<dbReference type="Gene3D" id="3.40.50.2300">
    <property type="match status" value="1"/>
</dbReference>
<dbReference type="SMART" id="SM00342">
    <property type="entry name" value="HTH_ARAC"/>
    <property type="match status" value="1"/>
</dbReference>
<dbReference type="PANTHER" id="PTHR42713">
    <property type="entry name" value="HISTIDINE KINASE-RELATED"/>
    <property type="match status" value="1"/>
</dbReference>
<evidence type="ECO:0000256" key="2">
    <source>
        <dbReference type="ARBA" id="ARBA00022490"/>
    </source>
</evidence>
<comment type="subcellular location">
    <subcellularLocation>
        <location evidence="1">Cytoplasm</location>
    </subcellularLocation>
</comment>
<dbReference type="InterPro" id="IPR009057">
    <property type="entry name" value="Homeodomain-like_sf"/>
</dbReference>
<dbReference type="PROSITE" id="PS50110">
    <property type="entry name" value="RESPONSE_REGULATORY"/>
    <property type="match status" value="1"/>
</dbReference>
<dbReference type="SUPFAM" id="SSF52172">
    <property type="entry name" value="CheY-like"/>
    <property type="match status" value="1"/>
</dbReference>
<protein>
    <submittedName>
        <fullName evidence="11">DNA-binding response regulator</fullName>
    </submittedName>
</protein>
<evidence type="ECO:0000256" key="1">
    <source>
        <dbReference type="ARBA" id="ARBA00004496"/>
    </source>
</evidence>
<evidence type="ECO:0000259" key="10">
    <source>
        <dbReference type="PROSITE" id="PS50110"/>
    </source>
</evidence>
<dbReference type="RefSeq" id="WP_094092647.1">
    <property type="nucleotide sequence ID" value="NZ_BMHF01000013.1"/>
</dbReference>
<keyword evidence="7" id="KW-0804">Transcription</keyword>
<proteinExistence type="predicted"/>
<dbReference type="GO" id="GO:0003677">
    <property type="term" value="F:DNA binding"/>
    <property type="evidence" value="ECO:0007669"/>
    <property type="project" value="UniProtKB-KW"/>
</dbReference>
<evidence type="ECO:0000313" key="12">
    <source>
        <dbReference type="Proteomes" id="UP000609323"/>
    </source>
</evidence>
<dbReference type="PANTHER" id="PTHR42713:SF3">
    <property type="entry name" value="TRANSCRIPTIONAL REGULATORY PROTEIN HPTR"/>
    <property type="match status" value="1"/>
</dbReference>
<evidence type="ECO:0000256" key="3">
    <source>
        <dbReference type="ARBA" id="ARBA00022553"/>
    </source>
</evidence>
<dbReference type="SUPFAM" id="SSF46689">
    <property type="entry name" value="Homeodomain-like"/>
    <property type="match status" value="1"/>
</dbReference>
<dbReference type="InterPro" id="IPR020449">
    <property type="entry name" value="Tscrpt_reg_AraC-type_HTH"/>
</dbReference>
<dbReference type="PROSITE" id="PS00041">
    <property type="entry name" value="HTH_ARAC_FAMILY_1"/>
    <property type="match status" value="1"/>
</dbReference>
<evidence type="ECO:0000259" key="9">
    <source>
        <dbReference type="PROSITE" id="PS01124"/>
    </source>
</evidence>
<dbReference type="InterPro" id="IPR018060">
    <property type="entry name" value="HTH_AraC"/>
</dbReference>
<dbReference type="EMBL" id="BMHF01000013">
    <property type="protein sequence ID" value="GGA45741.1"/>
    <property type="molecule type" value="Genomic_DNA"/>
</dbReference>